<dbReference type="AlphaFoldDB" id="A0A174BNR4"/>
<reference evidence="1 2" key="1">
    <citation type="submission" date="2015-09" db="EMBL/GenBank/DDBJ databases">
        <authorList>
            <consortium name="Pathogen Informatics"/>
        </authorList>
    </citation>
    <scope>NUCLEOTIDE SEQUENCE [LARGE SCALE GENOMIC DNA]</scope>
    <source>
        <strain evidence="1 2">2789STDY5608850</strain>
    </source>
</reference>
<protein>
    <submittedName>
        <fullName evidence="1">CHC2 zinc finger</fullName>
    </submittedName>
</protein>
<evidence type="ECO:0000313" key="1">
    <source>
        <dbReference type="EMBL" id="CUO01350.1"/>
    </source>
</evidence>
<dbReference type="SUPFAM" id="SSF57783">
    <property type="entry name" value="Zinc beta-ribbon"/>
    <property type="match status" value="1"/>
</dbReference>
<dbReference type="GO" id="GO:0008270">
    <property type="term" value="F:zinc ion binding"/>
    <property type="evidence" value="ECO:0007669"/>
    <property type="project" value="InterPro"/>
</dbReference>
<dbReference type="RefSeq" id="WP_055654107.1">
    <property type="nucleotide sequence ID" value="NZ_CABIXC010000003.1"/>
</dbReference>
<dbReference type="EMBL" id="CYZE01000003">
    <property type="protein sequence ID" value="CUO01350.1"/>
    <property type="molecule type" value="Genomic_DNA"/>
</dbReference>
<organism evidence="1 2">
    <name type="scientific">Hungatella hathewayi</name>
    <dbReference type="NCBI Taxonomy" id="154046"/>
    <lineage>
        <taxon>Bacteria</taxon>
        <taxon>Bacillati</taxon>
        <taxon>Bacillota</taxon>
        <taxon>Clostridia</taxon>
        <taxon>Lachnospirales</taxon>
        <taxon>Lachnospiraceae</taxon>
        <taxon>Hungatella</taxon>
    </lineage>
</organism>
<evidence type="ECO:0000313" key="2">
    <source>
        <dbReference type="Proteomes" id="UP000095651"/>
    </source>
</evidence>
<proteinExistence type="predicted"/>
<dbReference type="GO" id="GO:0003677">
    <property type="term" value="F:DNA binding"/>
    <property type="evidence" value="ECO:0007669"/>
    <property type="project" value="InterPro"/>
</dbReference>
<gene>
    <name evidence="1" type="ORF">ERS852407_01636</name>
</gene>
<name>A0A174BNR4_9FIRM</name>
<dbReference type="Proteomes" id="UP000095651">
    <property type="component" value="Unassembled WGS sequence"/>
</dbReference>
<sequence length="430" mass="48979">MFNISDVANLLGIKRLTEGNSFNVVCPFCGDTRGKMNFRIVKDGELANTYHCFKCGAHGNMLTLYADLMGICGVDRYKIAYREIKTALHEGAGCRNSYDSSFTGTMTQIEEEETASLEKRSQIYQRLIEMLSLSETHRRKLMDRGLTSNQIEVFHFRSTPVHGTEGLARRLIKEGYSLAGIPGFYMNQNQNWDIALYRNNQGILCPAYSISGKIEGFQIRLDAPHDDKKYLWLSSTNKKRGAGSKSPVSFVGNPFDKTVRVTEGILKPIVAHALSGYSFLGTPGVNQYKSLEKALAVLKENGLEMVMEYFDMDKFMDIGCYGDYKSSTCGKCQNKERYYGRKICEEKRKKQDQIRAGCCRLYESCDRLKLKCIRKTWDQREDGIWAGNDKGIDDYWWSGLKKKEEQIGYDGMDRTIHHRSNLPSYGTRVA</sequence>
<dbReference type="Gene3D" id="3.90.580.10">
    <property type="entry name" value="Zinc finger, CHC2-type domain"/>
    <property type="match status" value="1"/>
</dbReference>
<dbReference type="GO" id="GO:0006260">
    <property type="term" value="P:DNA replication"/>
    <property type="evidence" value="ECO:0007669"/>
    <property type="project" value="InterPro"/>
</dbReference>
<accession>A0A174BNR4</accession>
<dbReference type="InterPro" id="IPR036977">
    <property type="entry name" value="DNA_primase_Znf_CHC2"/>
</dbReference>